<dbReference type="HOGENOM" id="CLU_2663453_0_0_9"/>
<dbReference type="GeneID" id="93643720"/>
<reference evidence="1 2" key="1">
    <citation type="journal article" date="2015" name="Genome Announc.">
        <title>Complete genome sequences for 35 biothreat assay-relevant bacillus species.</title>
        <authorList>
            <person name="Johnson S.L."/>
            <person name="Daligault H.E."/>
            <person name="Davenport K.W."/>
            <person name="Jaissle J."/>
            <person name="Frey K.G."/>
            <person name="Ladner J.T."/>
            <person name="Broomall S.M."/>
            <person name="Bishop-Lilly K.A."/>
            <person name="Bruce D.C."/>
            <person name="Gibbons H.S."/>
            <person name="Coyne S.R."/>
            <person name="Lo C.C."/>
            <person name="Meincke L."/>
            <person name="Munk A.C."/>
            <person name="Koroleva G.I."/>
            <person name="Rosenzweig C.N."/>
            <person name="Palacios G.F."/>
            <person name="Redden C.L."/>
            <person name="Minogue T.D."/>
            <person name="Chain P.S."/>
        </authorList>
    </citation>
    <scope>NUCLEOTIDE SEQUENCE [LARGE SCALE GENOMIC DNA]</scope>
    <source>
        <strain evidence="2">ATCC 14581 / DSM 32 / JCM 2506 / NBRC 15308 / NCIMB 9376 / NCTC 10342 / NRRL B-14308 / VKM B-512</strain>
    </source>
</reference>
<protein>
    <submittedName>
        <fullName evidence="1">Uncharacterized protein</fullName>
    </submittedName>
</protein>
<proteinExistence type="predicted"/>
<accession>A0A0B6ADY1</accession>
<dbReference type="RefSeq" id="WP_013057984.1">
    <property type="nucleotide sequence ID" value="NZ_BCVB01000006.1"/>
</dbReference>
<evidence type="ECO:0000313" key="2">
    <source>
        <dbReference type="Proteomes" id="UP000031829"/>
    </source>
</evidence>
<dbReference type="KEGG" id="bmeg:BG04_203"/>
<evidence type="ECO:0000313" key="1">
    <source>
        <dbReference type="EMBL" id="AJI21726.1"/>
    </source>
</evidence>
<dbReference type="Proteomes" id="UP000031829">
    <property type="component" value="Chromosome"/>
</dbReference>
<name>A0A0B6ADY1_PRIM2</name>
<gene>
    <name evidence="1" type="ORF">BG04_203</name>
</gene>
<dbReference type="EMBL" id="CP009920">
    <property type="protein sequence ID" value="AJI21726.1"/>
    <property type="molecule type" value="Genomic_DNA"/>
</dbReference>
<sequence>MQKTKAKRFEIQYSVLKDEAKIKGTFVIESAKNRDDASRLAKLNVSTKERVFIQYVKILKVKRVSTDSAAK</sequence>
<dbReference type="AlphaFoldDB" id="A0A0B6ADY1"/>
<organism evidence="1 2">
    <name type="scientific">Priestia megaterium (strain ATCC 14581 / DSM 32 / CCUG 1817 / JCM 2506 / NBRC 15308 / NCIMB 9376 / NCTC 10342 / NRRL B-14308 / VKM B-512 / Ford 19)</name>
    <name type="common">Bacillus megaterium</name>
    <dbReference type="NCBI Taxonomy" id="1348623"/>
    <lineage>
        <taxon>Bacteria</taxon>
        <taxon>Bacillati</taxon>
        <taxon>Bacillota</taxon>
        <taxon>Bacilli</taxon>
        <taxon>Bacillales</taxon>
        <taxon>Bacillaceae</taxon>
        <taxon>Priestia</taxon>
    </lineage>
</organism>